<feature type="compositionally biased region" description="Polar residues" evidence="1">
    <location>
        <begin position="285"/>
        <end position="296"/>
    </location>
</feature>
<comment type="caution">
    <text evidence="2">The sequence shown here is derived from an EMBL/GenBank/DDBJ whole genome shotgun (WGS) entry which is preliminary data.</text>
</comment>
<gene>
    <name evidence="2" type="ORF">CKAH01_08980</name>
</gene>
<evidence type="ECO:0000313" key="3">
    <source>
        <dbReference type="Proteomes" id="UP001281614"/>
    </source>
</evidence>
<name>A0AAD9Y1Y0_COLKA</name>
<dbReference type="EMBL" id="VYYT01000588">
    <property type="protein sequence ID" value="KAK2731332.1"/>
    <property type="molecule type" value="Genomic_DNA"/>
</dbReference>
<keyword evidence="3" id="KW-1185">Reference proteome</keyword>
<dbReference type="Proteomes" id="UP001281614">
    <property type="component" value="Unassembled WGS sequence"/>
</dbReference>
<feature type="compositionally biased region" description="Polar residues" evidence="1">
    <location>
        <begin position="155"/>
        <end position="170"/>
    </location>
</feature>
<feature type="region of interest" description="Disordered" evidence="1">
    <location>
        <begin position="255"/>
        <end position="309"/>
    </location>
</feature>
<protein>
    <submittedName>
        <fullName evidence="2">Uncharacterized protein</fullName>
    </submittedName>
</protein>
<reference evidence="2" key="1">
    <citation type="submission" date="2023-02" db="EMBL/GenBank/DDBJ databases">
        <title>Colletotrichum kahawae CIFC_Que2 genome sequencing and assembly.</title>
        <authorList>
            <person name="Baroncelli R."/>
        </authorList>
    </citation>
    <scope>NUCLEOTIDE SEQUENCE</scope>
    <source>
        <strain evidence="2">CIFC_Que2</strain>
    </source>
</reference>
<feature type="region of interest" description="Disordered" evidence="1">
    <location>
        <begin position="134"/>
        <end position="187"/>
    </location>
</feature>
<evidence type="ECO:0000256" key="1">
    <source>
        <dbReference type="SAM" id="MobiDB-lite"/>
    </source>
</evidence>
<evidence type="ECO:0000313" key="2">
    <source>
        <dbReference type="EMBL" id="KAK2731332.1"/>
    </source>
</evidence>
<sequence length="309" mass="33909">MADKIPKTGEASFSAIILAGDQTMRMPTVRYENNNVPVRVYLNFCDSLNLREFTINVFPGRQQISAEFAMTGMQEIEARKNEFQPTIEAIERMRVAKLDRSSVEVEGQEENAAIKVDDIPLVAGAATVAATKDDNIDDEASMPQVPRRSLRSLMKNRTTPRPESNSSSSAAPMKRIDVAKSESTPSRVLRSKYTLERIATATAMPQAPHRGFSMAIDRPTRSPDVNKKPKATKAGVDAAMHVLRNGKITGLRPTVSKRQCHGDSEPESTTKATKIRAVGKGEGGTQNIHSKPSSLASHRPNRIGERGWT</sequence>
<dbReference type="AlphaFoldDB" id="A0AAD9Y1Y0"/>
<organism evidence="2 3">
    <name type="scientific">Colletotrichum kahawae</name>
    <name type="common">Coffee berry disease fungus</name>
    <dbReference type="NCBI Taxonomy" id="34407"/>
    <lineage>
        <taxon>Eukaryota</taxon>
        <taxon>Fungi</taxon>
        <taxon>Dikarya</taxon>
        <taxon>Ascomycota</taxon>
        <taxon>Pezizomycotina</taxon>
        <taxon>Sordariomycetes</taxon>
        <taxon>Hypocreomycetidae</taxon>
        <taxon>Glomerellales</taxon>
        <taxon>Glomerellaceae</taxon>
        <taxon>Colletotrichum</taxon>
        <taxon>Colletotrichum gloeosporioides species complex</taxon>
    </lineage>
</organism>
<proteinExistence type="predicted"/>
<accession>A0AAD9Y1Y0</accession>